<keyword evidence="2" id="KW-1185">Reference proteome</keyword>
<sequence length="46" mass="5505">MRKGSFAHRSATGLKRSRRHRYALKAIKRGQRERRSVFFLMENAKD</sequence>
<proteinExistence type="predicted"/>
<protein>
    <submittedName>
        <fullName evidence="1">Uncharacterized protein</fullName>
    </submittedName>
</protein>
<dbReference type="EMBL" id="UAPV01000001">
    <property type="protein sequence ID" value="SPT69711.1"/>
    <property type="molecule type" value="Genomic_DNA"/>
</dbReference>
<name>A0A2X0WW20_9GAMM</name>
<dbReference type="AlphaFoldDB" id="A0A2X0WW20"/>
<dbReference type="Proteomes" id="UP000250086">
    <property type="component" value="Unassembled WGS sequence"/>
</dbReference>
<gene>
    <name evidence="1" type="ORF">NCTC13093_01091</name>
</gene>
<dbReference type="RefSeq" id="WP_172458171.1">
    <property type="nucleotide sequence ID" value="NZ_UAPU01000007.1"/>
</dbReference>
<evidence type="ECO:0000313" key="1">
    <source>
        <dbReference type="EMBL" id="SPT69711.1"/>
    </source>
</evidence>
<accession>A0A2X0WW20</accession>
<organism evidence="1 2">
    <name type="scientific">Anaerobiospirillum thomasii</name>
    <dbReference type="NCBI Taxonomy" id="179995"/>
    <lineage>
        <taxon>Bacteria</taxon>
        <taxon>Pseudomonadati</taxon>
        <taxon>Pseudomonadota</taxon>
        <taxon>Gammaproteobacteria</taxon>
        <taxon>Aeromonadales</taxon>
        <taxon>Succinivibrionaceae</taxon>
        <taxon>Anaerobiospirillum</taxon>
    </lineage>
</organism>
<reference evidence="1 2" key="1">
    <citation type="submission" date="2018-06" db="EMBL/GenBank/DDBJ databases">
        <authorList>
            <consortium name="Pathogen Informatics"/>
            <person name="Doyle S."/>
        </authorList>
    </citation>
    <scope>NUCLEOTIDE SEQUENCE [LARGE SCALE GENOMIC DNA]</scope>
    <source>
        <strain evidence="1 2">NCTC13093</strain>
    </source>
</reference>
<evidence type="ECO:0000313" key="2">
    <source>
        <dbReference type="Proteomes" id="UP000250086"/>
    </source>
</evidence>